<reference evidence="4" key="1">
    <citation type="journal article" date="2019" name="Int. J. Syst. Evol. Microbiol.">
        <title>The Global Catalogue of Microorganisms (GCM) 10K type strain sequencing project: providing services to taxonomists for standard genome sequencing and annotation.</title>
        <authorList>
            <consortium name="The Broad Institute Genomics Platform"/>
            <consortium name="The Broad Institute Genome Sequencing Center for Infectious Disease"/>
            <person name="Wu L."/>
            <person name="Ma J."/>
        </authorList>
    </citation>
    <scope>NUCLEOTIDE SEQUENCE [LARGE SCALE GENOMIC DNA]</scope>
    <source>
        <strain evidence="4">NBRC 102520</strain>
    </source>
</reference>
<accession>A0ABQ6AVK5</accession>
<dbReference type="InterPro" id="IPR020904">
    <property type="entry name" value="Sc_DH/Rdtase_CS"/>
</dbReference>
<dbReference type="PANTHER" id="PTHR43669:SF8">
    <property type="entry name" value="SHORT-CHAIN TYPE DEHYDROGENASE_REDUCTASE-RELATED"/>
    <property type="match status" value="1"/>
</dbReference>
<evidence type="ECO:0000256" key="1">
    <source>
        <dbReference type="ARBA" id="ARBA00006484"/>
    </source>
</evidence>
<dbReference type="SUPFAM" id="SSF51735">
    <property type="entry name" value="NAD(P)-binding Rossmann-fold domains"/>
    <property type="match status" value="1"/>
</dbReference>
<sequence>MDDQRRPGALVTGAGRGIGRAIALALSRAGFSIIVNDLPGSKDLDETVAAIRETGGDADAIAMDISQLEQHHQFVDEAWNAFGGIDCLVNNAGVSVSVRDDLLKMTPESYDRVMRINLRGPFFLTQEVARRMIGAKSHHFRSIITISSINAEFASIDRGEYCISKTGLSMMARLFAIRLADHGIGSYELRPGIIRTQMTAVAKDKYDRLVGEGLTPLRRWGEPEDIGKAVATLATGQLGYSTGDVIHVDGGLALRKL</sequence>
<proteinExistence type="inferred from homology"/>
<dbReference type="PROSITE" id="PS00061">
    <property type="entry name" value="ADH_SHORT"/>
    <property type="match status" value="1"/>
</dbReference>
<dbReference type="InterPro" id="IPR036291">
    <property type="entry name" value="NAD(P)-bd_dom_sf"/>
</dbReference>
<dbReference type="EMBL" id="BSOW01000004">
    <property type="protein sequence ID" value="GLR84655.1"/>
    <property type="molecule type" value="Genomic_DNA"/>
</dbReference>
<gene>
    <name evidence="3" type="ORF">GCM10007857_13650</name>
</gene>
<dbReference type="NCBIfam" id="NF009386">
    <property type="entry name" value="PRK12745.1"/>
    <property type="match status" value="1"/>
</dbReference>
<comment type="similarity">
    <text evidence="1">Belongs to the short-chain dehydrogenases/reductases (SDR) family.</text>
</comment>
<dbReference type="InterPro" id="IPR002347">
    <property type="entry name" value="SDR_fam"/>
</dbReference>
<organism evidence="3 4">
    <name type="scientific">Bradyrhizobium iriomotense</name>
    <dbReference type="NCBI Taxonomy" id="441950"/>
    <lineage>
        <taxon>Bacteria</taxon>
        <taxon>Pseudomonadati</taxon>
        <taxon>Pseudomonadota</taxon>
        <taxon>Alphaproteobacteria</taxon>
        <taxon>Hyphomicrobiales</taxon>
        <taxon>Nitrobacteraceae</taxon>
        <taxon>Bradyrhizobium</taxon>
    </lineage>
</organism>
<dbReference type="PANTHER" id="PTHR43669">
    <property type="entry name" value="5-KETO-D-GLUCONATE 5-REDUCTASE"/>
    <property type="match status" value="1"/>
</dbReference>
<name>A0ABQ6AVK5_9BRAD</name>
<evidence type="ECO:0000313" key="3">
    <source>
        <dbReference type="EMBL" id="GLR84655.1"/>
    </source>
</evidence>
<protein>
    <submittedName>
        <fullName evidence="3">3-ketoacyl-ACP reductase</fullName>
    </submittedName>
</protein>
<evidence type="ECO:0000313" key="4">
    <source>
        <dbReference type="Proteomes" id="UP001156905"/>
    </source>
</evidence>
<comment type="caution">
    <text evidence="3">The sequence shown here is derived from an EMBL/GenBank/DDBJ whole genome shotgun (WGS) entry which is preliminary data.</text>
</comment>
<dbReference type="PRINTS" id="PR00080">
    <property type="entry name" value="SDRFAMILY"/>
</dbReference>
<dbReference type="PRINTS" id="PR00081">
    <property type="entry name" value="GDHRDH"/>
</dbReference>
<dbReference type="Pfam" id="PF13561">
    <property type="entry name" value="adh_short_C2"/>
    <property type="match status" value="1"/>
</dbReference>
<keyword evidence="4" id="KW-1185">Reference proteome</keyword>
<dbReference type="Gene3D" id="3.40.50.720">
    <property type="entry name" value="NAD(P)-binding Rossmann-like Domain"/>
    <property type="match status" value="1"/>
</dbReference>
<dbReference type="Proteomes" id="UP001156905">
    <property type="component" value="Unassembled WGS sequence"/>
</dbReference>
<keyword evidence="2" id="KW-0560">Oxidoreductase</keyword>
<evidence type="ECO:0000256" key="2">
    <source>
        <dbReference type="ARBA" id="ARBA00023002"/>
    </source>
</evidence>